<evidence type="ECO:0000313" key="2">
    <source>
        <dbReference type="EMBL" id="KAH3753657.1"/>
    </source>
</evidence>
<sequence length="72" mass="8296">MYSRICCFLLMVSFGLVLSQLVTPFMICEWEQMKLRNVSHGVSFDNPVMVEIRDYCSHHAYQHIGNLGTLGK</sequence>
<keyword evidence="3" id="KW-1185">Reference proteome</keyword>
<feature type="chain" id="PRO_5039545868" evidence="1">
    <location>
        <begin position="20"/>
        <end position="72"/>
    </location>
</feature>
<dbReference type="Proteomes" id="UP000828390">
    <property type="component" value="Unassembled WGS sequence"/>
</dbReference>
<comment type="caution">
    <text evidence="2">The sequence shown here is derived from an EMBL/GenBank/DDBJ whole genome shotgun (WGS) entry which is preliminary data.</text>
</comment>
<feature type="signal peptide" evidence="1">
    <location>
        <begin position="1"/>
        <end position="19"/>
    </location>
</feature>
<protein>
    <submittedName>
        <fullName evidence="2">Uncharacterized protein</fullName>
    </submittedName>
</protein>
<gene>
    <name evidence="2" type="ORF">DPMN_188299</name>
</gene>
<dbReference type="EMBL" id="JAIWYP010000010">
    <property type="protein sequence ID" value="KAH3753657.1"/>
    <property type="molecule type" value="Genomic_DNA"/>
</dbReference>
<dbReference type="AlphaFoldDB" id="A0A9D4IB77"/>
<keyword evidence="1" id="KW-0732">Signal</keyword>
<accession>A0A9D4IB77</accession>
<reference evidence="2" key="2">
    <citation type="submission" date="2020-11" db="EMBL/GenBank/DDBJ databases">
        <authorList>
            <person name="McCartney M.A."/>
            <person name="Auch B."/>
            <person name="Kono T."/>
            <person name="Mallez S."/>
            <person name="Becker A."/>
            <person name="Gohl D.M."/>
            <person name="Silverstein K.A.T."/>
            <person name="Koren S."/>
            <person name="Bechman K.B."/>
            <person name="Herman A."/>
            <person name="Abrahante J.E."/>
            <person name="Garbe J."/>
        </authorList>
    </citation>
    <scope>NUCLEOTIDE SEQUENCE</scope>
    <source>
        <strain evidence="2">Duluth1</strain>
        <tissue evidence="2">Whole animal</tissue>
    </source>
</reference>
<proteinExistence type="predicted"/>
<evidence type="ECO:0000256" key="1">
    <source>
        <dbReference type="SAM" id="SignalP"/>
    </source>
</evidence>
<evidence type="ECO:0000313" key="3">
    <source>
        <dbReference type="Proteomes" id="UP000828390"/>
    </source>
</evidence>
<name>A0A9D4IB77_DREPO</name>
<reference evidence="2" key="1">
    <citation type="journal article" date="2019" name="bioRxiv">
        <title>The Genome of the Zebra Mussel, Dreissena polymorpha: A Resource for Invasive Species Research.</title>
        <authorList>
            <person name="McCartney M.A."/>
            <person name="Auch B."/>
            <person name="Kono T."/>
            <person name="Mallez S."/>
            <person name="Zhang Y."/>
            <person name="Obille A."/>
            <person name="Becker A."/>
            <person name="Abrahante J.E."/>
            <person name="Garbe J."/>
            <person name="Badalamenti J.P."/>
            <person name="Herman A."/>
            <person name="Mangelson H."/>
            <person name="Liachko I."/>
            <person name="Sullivan S."/>
            <person name="Sone E.D."/>
            <person name="Koren S."/>
            <person name="Silverstein K.A.T."/>
            <person name="Beckman K.B."/>
            <person name="Gohl D.M."/>
        </authorList>
    </citation>
    <scope>NUCLEOTIDE SEQUENCE</scope>
    <source>
        <strain evidence="2">Duluth1</strain>
        <tissue evidence="2">Whole animal</tissue>
    </source>
</reference>
<organism evidence="2 3">
    <name type="scientific">Dreissena polymorpha</name>
    <name type="common">Zebra mussel</name>
    <name type="synonym">Mytilus polymorpha</name>
    <dbReference type="NCBI Taxonomy" id="45954"/>
    <lineage>
        <taxon>Eukaryota</taxon>
        <taxon>Metazoa</taxon>
        <taxon>Spiralia</taxon>
        <taxon>Lophotrochozoa</taxon>
        <taxon>Mollusca</taxon>
        <taxon>Bivalvia</taxon>
        <taxon>Autobranchia</taxon>
        <taxon>Heteroconchia</taxon>
        <taxon>Euheterodonta</taxon>
        <taxon>Imparidentia</taxon>
        <taxon>Neoheterodontei</taxon>
        <taxon>Myida</taxon>
        <taxon>Dreissenoidea</taxon>
        <taxon>Dreissenidae</taxon>
        <taxon>Dreissena</taxon>
    </lineage>
</organism>